<dbReference type="Gene3D" id="3.30.565.10">
    <property type="entry name" value="Histidine kinase-like ATPase, C-terminal domain"/>
    <property type="match status" value="1"/>
</dbReference>
<dbReference type="OrthoDB" id="8765545at2"/>
<reference evidence="1 2" key="1">
    <citation type="submission" date="2019-04" db="EMBL/GenBank/DDBJ databases">
        <title>Azoarcus nasutitermitis sp. nov. isolated from termite nest.</title>
        <authorList>
            <person name="Lin S.-Y."/>
            <person name="Hameed A."/>
            <person name="Hsu Y.-H."/>
            <person name="Young C.-C."/>
        </authorList>
    </citation>
    <scope>NUCLEOTIDE SEQUENCE [LARGE SCALE GENOMIC DNA]</scope>
    <source>
        <strain evidence="1 2">CC-YHH838</strain>
    </source>
</reference>
<keyword evidence="1" id="KW-0067">ATP-binding</keyword>
<protein>
    <submittedName>
        <fullName evidence="1">ATP-binding protein</fullName>
    </submittedName>
</protein>
<dbReference type="AlphaFoldDB" id="A0A4S4APD6"/>
<dbReference type="Proteomes" id="UP000308430">
    <property type="component" value="Unassembled WGS sequence"/>
</dbReference>
<keyword evidence="1" id="KW-0547">Nucleotide-binding</keyword>
<dbReference type="GO" id="GO:0005524">
    <property type="term" value="F:ATP binding"/>
    <property type="evidence" value="ECO:0007669"/>
    <property type="project" value="UniProtKB-KW"/>
</dbReference>
<evidence type="ECO:0000313" key="1">
    <source>
        <dbReference type="EMBL" id="THF61540.1"/>
    </source>
</evidence>
<dbReference type="EMBL" id="SSOC01000009">
    <property type="protein sequence ID" value="THF61540.1"/>
    <property type="molecule type" value="Genomic_DNA"/>
</dbReference>
<proteinExistence type="predicted"/>
<accession>A0A4S4APD6</accession>
<keyword evidence="2" id="KW-1185">Reference proteome</keyword>
<dbReference type="SUPFAM" id="SSF55874">
    <property type="entry name" value="ATPase domain of HSP90 chaperone/DNA topoisomerase II/histidine kinase"/>
    <property type="match status" value="1"/>
</dbReference>
<dbReference type="GO" id="GO:0003676">
    <property type="term" value="F:nucleic acid binding"/>
    <property type="evidence" value="ECO:0007669"/>
    <property type="project" value="InterPro"/>
</dbReference>
<dbReference type="Pfam" id="PF13589">
    <property type="entry name" value="HATPase_c_3"/>
    <property type="match status" value="1"/>
</dbReference>
<evidence type="ECO:0000313" key="2">
    <source>
        <dbReference type="Proteomes" id="UP000308430"/>
    </source>
</evidence>
<organism evidence="1 2">
    <name type="scientific">Pseudothauera nasutitermitis</name>
    <dbReference type="NCBI Taxonomy" id="2565930"/>
    <lineage>
        <taxon>Bacteria</taxon>
        <taxon>Pseudomonadati</taxon>
        <taxon>Pseudomonadota</taxon>
        <taxon>Betaproteobacteria</taxon>
        <taxon>Rhodocyclales</taxon>
        <taxon>Zoogloeaceae</taxon>
        <taxon>Pseudothauera</taxon>
    </lineage>
</organism>
<comment type="caution">
    <text evidence="1">The sequence shown here is derived from an EMBL/GenBank/DDBJ whole genome shotgun (WGS) entry which is preliminary data.</text>
</comment>
<name>A0A4S4APD6_9RHOO</name>
<dbReference type="InterPro" id="IPR011856">
    <property type="entry name" value="tRNA_endonuc-like_dom_sf"/>
</dbReference>
<gene>
    <name evidence="1" type="ORF">E6C76_20210</name>
</gene>
<sequence>MEDTEPFELSIDLNVLDHLGINLYSNLPAVLTEVVANAWDADAETVTIDMSTEGVIVITDDGHGMTRSQIQGRYLRVGYRRRLEEGAARSPKFDRPVMGRKGVGKLAVFSIARSVEMHSVSGGVKAGLKMTEEGIRAAMAAKEKYHPESVPPDAIDIEAGTRLILRDLKRERLRRDDLRARLARRFSVIGGRNFSVLVDGRPLGEGDRKELSALQFVWQIGETSLPSSIEPVRSGVLEDRLSGWTDPQWCVKGWIATAYEPKNLKQPPDNLNAIVVLARGRLFQENVLDKINDGRMYTKYLTGYIEADFLDEDELADIATSDRQRVIEDDPRYQALLAYLAYVSRTVVSNWDAWRVEEDHSQAIADNPALAKWLDRLKGAGYKKQAERLISRIHKLSDDQDEKRILYRHAMLGFERLRLTGGANELEQALESGIDVLMKLLADRDVLEACLYRDIVQNRLEVIRSFETHVGEDERERVLQKYLFEHLWLLDPAWDRTPGSEIIEKPVHAEFKNVDAELDPDELRGRVDIKYRNTTGRHVIVELKRANRVLGVEELVKQGRKYQKALQKCLKALQREGEPYEVIFVVGKPLRDADEHEFVKNQLDSIRGRVLTYQQLIERALTAYAGYLDKTKDLDQIQEIIDQL</sequence>
<dbReference type="InterPro" id="IPR036890">
    <property type="entry name" value="HATPase_C_sf"/>
</dbReference>
<dbReference type="Gene3D" id="3.40.1350.10">
    <property type="match status" value="1"/>
</dbReference>